<sequence>MNSPTQSFYSKPEDCPICYESLNQTTPLKCGHWAHNNCVKKWSLLYHKHIICPICKFKLKKSNIKFTTIKPIKSTDKYFINKILSKLLPVHL</sequence>
<accession>A0A6C0HE25</accession>
<protein>
    <recommendedName>
        <fullName evidence="1">RING-type domain-containing protein</fullName>
    </recommendedName>
</protein>
<dbReference type="EMBL" id="MN739934">
    <property type="protein sequence ID" value="QHT78617.1"/>
    <property type="molecule type" value="Genomic_DNA"/>
</dbReference>
<dbReference type="InterPro" id="IPR001841">
    <property type="entry name" value="Znf_RING"/>
</dbReference>
<dbReference type="SMART" id="SM00184">
    <property type="entry name" value="RING"/>
    <property type="match status" value="1"/>
</dbReference>
<proteinExistence type="predicted"/>
<name>A0A6C0HE25_9ZZZZ</name>
<dbReference type="SUPFAM" id="SSF57850">
    <property type="entry name" value="RING/U-box"/>
    <property type="match status" value="1"/>
</dbReference>
<dbReference type="Pfam" id="PF13639">
    <property type="entry name" value="zf-RING_2"/>
    <property type="match status" value="1"/>
</dbReference>
<dbReference type="InterPro" id="IPR013083">
    <property type="entry name" value="Znf_RING/FYVE/PHD"/>
</dbReference>
<organism evidence="2">
    <name type="scientific">viral metagenome</name>
    <dbReference type="NCBI Taxonomy" id="1070528"/>
    <lineage>
        <taxon>unclassified sequences</taxon>
        <taxon>metagenomes</taxon>
        <taxon>organismal metagenomes</taxon>
    </lineage>
</organism>
<evidence type="ECO:0000259" key="1">
    <source>
        <dbReference type="PROSITE" id="PS50089"/>
    </source>
</evidence>
<dbReference type="PROSITE" id="PS50089">
    <property type="entry name" value="ZF_RING_2"/>
    <property type="match status" value="1"/>
</dbReference>
<evidence type="ECO:0000313" key="2">
    <source>
        <dbReference type="EMBL" id="QHT78617.1"/>
    </source>
</evidence>
<reference evidence="2" key="1">
    <citation type="journal article" date="2020" name="Nature">
        <title>Giant virus diversity and host interactions through global metagenomics.</title>
        <authorList>
            <person name="Schulz F."/>
            <person name="Roux S."/>
            <person name="Paez-Espino D."/>
            <person name="Jungbluth S."/>
            <person name="Walsh D.A."/>
            <person name="Denef V.J."/>
            <person name="McMahon K.D."/>
            <person name="Konstantinidis K.T."/>
            <person name="Eloe-Fadrosh E.A."/>
            <person name="Kyrpides N.C."/>
            <person name="Woyke T."/>
        </authorList>
    </citation>
    <scope>NUCLEOTIDE SEQUENCE</scope>
    <source>
        <strain evidence="2">GVMAG-M-3300023179-92</strain>
    </source>
</reference>
<dbReference type="Gene3D" id="3.30.40.10">
    <property type="entry name" value="Zinc/RING finger domain, C3HC4 (zinc finger)"/>
    <property type="match status" value="1"/>
</dbReference>
<feature type="domain" description="RING-type" evidence="1">
    <location>
        <begin position="15"/>
        <end position="56"/>
    </location>
</feature>
<dbReference type="AlphaFoldDB" id="A0A6C0HE25"/>